<keyword evidence="7" id="KW-1185">Reference proteome</keyword>
<dbReference type="Gene3D" id="1.10.760.10">
    <property type="entry name" value="Cytochrome c-like domain"/>
    <property type="match status" value="1"/>
</dbReference>
<dbReference type="PROSITE" id="PS51318">
    <property type="entry name" value="TAT"/>
    <property type="match status" value="1"/>
</dbReference>
<evidence type="ECO:0000256" key="1">
    <source>
        <dbReference type="ARBA" id="ARBA00022617"/>
    </source>
</evidence>
<protein>
    <submittedName>
        <fullName evidence="6">Cytochrome c</fullName>
    </submittedName>
</protein>
<evidence type="ECO:0000313" key="6">
    <source>
        <dbReference type="EMBL" id="MBW8270808.1"/>
    </source>
</evidence>
<dbReference type="RefSeq" id="WP_135468469.1">
    <property type="nucleotide sequence ID" value="NZ_JAHZUY010000054.1"/>
</dbReference>
<dbReference type="Proteomes" id="UP001519924">
    <property type="component" value="Unassembled WGS sequence"/>
</dbReference>
<sequence>MARPWRRRRSALLAAAILVVAAAVAGAGALLPGQILLGAARPAIDASDPAQVALGRRIYAEYCASCHGANLEGQPDWWSRRLDGRLPAPPHDASGHTWHHPDGVLFRIVKHGPAAIVGEGYESDMPGFEGVLSDAEIRAALAFIKSTWPAREREFQERQSRFERGEAAR</sequence>
<dbReference type="InterPro" id="IPR006311">
    <property type="entry name" value="TAT_signal"/>
</dbReference>
<dbReference type="Pfam" id="PF13442">
    <property type="entry name" value="Cytochrome_CBB3"/>
    <property type="match status" value="1"/>
</dbReference>
<feature type="domain" description="Cytochrome c" evidence="5">
    <location>
        <begin position="50"/>
        <end position="148"/>
    </location>
</feature>
<organism evidence="6 7">
    <name type="scientific">Caldovatus aquaticus</name>
    <dbReference type="NCBI Taxonomy" id="2865671"/>
    <lineage>
        <taxon>Bacteria</taxon>
        <taxon>Pseudomonadati</taxon>
        <taxon>Pseudomonadota</taxon>
        <taxon>Alphaproteobacteria</taxon>
        <taxon>Acetobacterales</taxon>
        <taxon>Roseomonadaceae</taxon>
        <taxon>Caldovatus</taxon>
    </lineage>
</organism>
<dbReference type="PROSITE" id="PS51007">
    <property type="entry name" value="CYTC"/>
    <property type="match status" value="1"/>
</dbReference>
<dbReference type="PANTHER" id="PTHR35008:SF4">
    <property type="entry name" value="BLL4482 PROTEIN"/>
    <property type="match status" value="1"/>
</dbReference>
<dbReference type="InterPro" id="IPR051459">
    <property type="entry name" value="Cytochrome_c-type_DH"/>
</dbReference>
<proteinExistence type="predicted"/>
<dbReference type="InterPro" id="IPR009056">
    <property type="entry name" value="Cyt_c-like_dom"/>
</dbReference>
<comment type="caution">
    <text evidence="6">The sequence shown here is derived from an EMBL/GenBank/DDBJ whole genome shotgun (WGS) entry which is preliminary data.</text>
</comment>
<dbReference type="PANTHER" id="PTHR35008">
    <property type="entry name" value="BLL4482 PROTEIN-RELATED"/>
    <property type="match status" value="1"/>
</dbReference>
<reference evidence="6 7" key="1">
    <citation type="submission" date="2021-08" db="EMBL/GenBank/DDBJ databases">
        <title>Caldovatus sediminis gen. nov., sp. nov., a moderately thermophilic bacterium isolated from a hot spring.</title>
        <authorList>
            <person name="Hu C.-J."/>
            <person name="Li W.-J."/>
            <person name="Xian W.-D."/>
        </authorList>
    </citation>
    <scope>NUCLEOTIDE SEQUENCE [LARGE SCALE GENOMIC DNA]</scope>
    <source>
        <strain evidence="6 7">SYSU G05006</strain>
    </source>
</reference>
<dbReference type="InterPro" id="IPR036909">
    <property type="entry name" value="Cyt_c-like_dom_sf"/>
</dbReference>
<evidence type="ECO:0000256" key="4">
    <source>
        <dbReference type="PROSITE-ProRule" id="PRU00433"/>
    </source>
</evidence>
<keyword evidence="3 4" id="KW-0408">Iron</keyword>
<keyword evidence="1 4" id="KW-0349">Heme</keyword>
<evidence type="ECO:0000259" key="5">
    <source>
        <dbReference type="PROSITE" id="PS51007"/>
    </source>
</evidence>
<name>A0ABS7F677_9PROT</name>
<dbReference type="EMBL" id="JAHZUY010000054">
    <property type="protein sequence ID" value="MBW8270808.1"/>
    <property type="molecule type" value="Genomic_DNA"/>
</dbReference>
<evidence type="ECO:0000256" key="2">
    <source>
        <dbReference type="ARBA" id="ARBA00022723"/>
    </source>
</evidence>
<evidence type="ECO:0000313" key="7">
    <source>
        <dbReference type="Proteomes" id="UP001519924"/>
    </source>
</evidence>
<keyword evidence="2 4" id="KW-0479">Metal-binding</keyword>
<dbReference type="SUPFAM" id="SSF46626">
    <property type="entry name" value="Cytochrome c"/>
    <property type="match status" value="1"/>
</dbReference>
<accession>A0ABS7F677</accession>
<evidence type="ECO:0000256" key="3">
    <source>
        <dbReference type="ARBA" id="ARBA00023004"/>
    </source>
</evidence>
<gene>
    <name evidence="6" type="ORF">K1J50_15095</name>
</gene>